<reference evidence="1 2" key="1">
    <citation type="submission" date="2016-01" db="EMBL/GenBank/DDBJ databases">
        <title>The new phylogeny of the genus Mycobacterium.</title>
        <authorList>
            <person name="Tarcisio F."/>
            <person name="Conor M."/>
            <person name="Antonella G."/>
            <person name="Elisabetta G."/>
            <person name="Giulia F.S."/>
            <person name="Sara T."/>
            <person name="Anna F."/>
            <person name="Clotilde B."/>
            <person name="Roberto B."/>
            <person name="Veronica D.S."/>
            <person name="Fabio R."/>
            <person name="Monica P."/>
            <person name="Olivier J."/>
            <person name="Enrico T."/>
            <person name="Nicola S."/>
        </authorList>
    </citation>
    <scope>NUCLEOTIDE SEQUENCE [LARGE SCALE GENOMIC DNA]</scope>
    <source>
        <strain evidence="1 2">DSM 44339</strain>
    </source>
</reference>
<sequence length="59" mass="6285">MADCGRGDLIGSLAREGGLQSAHWAGPVEFKRPVELKHPFVGEIGTSSEPLQPVIDQLS</sequence>
<dbReference type="STRING" id="126673.AWC01_18375"/>
<dbReference type="Proteomes" id="UP000193564">
    <property type="component" value="Unassembled WGS sequence"/>
</dbReference>
<proteinExistence type="predicted"/>
<accession>A0A1X1SX67</accession>
<keyword evidence="2" id="KW-1185">Reference proteome</keyword>
<comment type="caution">
    <text evidence="1">The sequence shown here is derived from an EMBL/GenBank/DDBJ whole genome shotgun (WGS) entry which is preliminary data.</text>
</comment>
<evidence type="ECO:0000313" key="2">
    <source>
        <dbReference type="Proteomes" id="UP000193564"/>
    </source>
</evidence>
<gene>
    <name evidence="1" type="ORF">AWC01_18375</name>
</gene>
<evidence type="ECO:0000313" key="1">
    <source>
        <dbReference type="EMBL" id="ORV35603.1"/>
    </source>
</evidence>
<dbReference type="AlphaFoldDB" id="A0A1X1SX67"/>
<dbReference type="EMBL" id="LQOS01000072">
    <property type="protein sequence ID" value="ORV35603.1"/>
    <property type="molecule type" value="Genomic_DNA"/>
</dbReference>
<name>A0A1X1SX67_9MYCO</name>
<protein>
    <submittedName>
        <fullName evidence="1">Uncharacterized protein</fullName>
    </submittedName>
</protein>
<organism evidence="1 2">
    <name type="scientific">Mycolicibacterium doricum</name>
    <dbReference type="NCBI Taxonomy" id="126673"/>
    <lineage>
        <taxon>Bacteria</taxon>
        <taxon>Bacillati</taxon>
        <taxon>Actinomycetota</taxon>
        <taxon>Actinomycetes</taxon>
        <taxon>Mycobacteriales</taxon>
        <taxon>Mycobacteriaceae</taxon>
        <taxon>Mycolicibacterium</taxon>
    </lineage>
</organism>